<dbReference type="EMBL" id="MZ130483">
    <property type="protein sequence ID" value="QWM89895.1"/>
    <property type="molecule type" value="Genomic_DNA"/>
</dbReference>
<dbReference type="KEGG" id="vg:75691699"/>
<reference evidence="2 3" key="1">
    <citation type="submission" date="2021-04" db="EMBL/GenBank/DDBJ databases">
        <authorList>
            <person name="Shkoporov A.N."/>
            <person name="Stockdale S.R."/>
            <person name="Guerin E."/>
            <person name="Ross R.P."/>
            <person name="Hill C."/>
        </authorList>
    </citation>
    <scope>NUCLEOTIDE SEQUENCE [LARGE SCALE GENOMIC DNA]</scope>
    <source>
        <strain evidence="3">cr44_1</strain>
    </source>
</reference>
<feature type="region of interest" description="Disordered" evidence="1">
    <location>
        <begin position="1"/>
        <end position="25"/>
    </location>
</feature>
<dbReference type="RefSeq" id="YP_010359467.1">
    <property type="nucleotide sequence ID" value="NC_062773.1"/>
</dbReference>
<gene>
    <name evidence="2" type="primary">gp_20439</name>
</gene>
<dbReference type="Proteomes" id="UP000827552">
    <property type="component" value="Segment"/>
</dbReference>
<name>A0AAE7RWD1_9CAUD</name>
<accession>A0AAE7RWD1</accession>
<dbReference type="GeneID" id="75691699"/>
<organism evidence="2 3">
    <name type="scientific">uncultured phage cr44_1</name>
    <dbReference type="NCBI Taxonomy" id="2986405"/>
    <lineage>
        <taxon>Viruses</taxon>
        <taxon>Duplodnaviria</taxon>
        <taxon>Heunggongvirae</taxon>
        <taxon>Uroviricota</taxon>
        <taxon>Caudoviricetes</taxon>
        <taxon>Crassvirales</taxon>
        <taxon>Steigviridae</taxon>
        <taxon>Asinivirinae</taxon>
        <taxon>Kahnovirus</taxon>
        <taxon>Kahnovirus copri</taxon>
    </lineage>
</organism>
<proteinExistence type="predicted"/>
<protein>
    <submittedName>
        <fullName evidence="2">Uncharacterized protein</fullName>
    </submittedName>
</protein>
<keyword evidence="3" id="KW-1185">Reference proteome</keyword>
<evidence type="ECO:0000313" key="3">
    <source>
        <dbReference type="Proteomes" id="UP000827552"/>
    </source>
</evidence>
<evidence type="ECO:0000256" key="1">
    <source>
        <dbReference type="SAM" id="MobiDB-lite"/>
    </source>
</evidence>
<sequence>MTESGYYPPGAEHDPNAPWNQADNPEREIEVTVSVTLSKTVKIKVSDYEITDSGKDEDGEYFEDIDYSNCDLKGAVEEQIVLPQKAWDYIAPKTKKDVKAIFDLKGWNVDDFEVIEE</sequence>
<evidence type="ECO:0000313" key="2">
    <source>
        <dbReference type="EMBL" id="QWM89895.1"/>
    </source>
</evidence>